<dbReference type="InterPro" id="IPR029056">
    <property type="entry name" value="Ribokinase-like"/>
</dbReference>
<keyword evidence="7" id="KW-1185">Reference proteome</keyword>
<dbReference type="PANTHER" id="PTHR10584:SF167">
    <property type="entry name" value="PFKB DOMAIN PROTEIN"/>
    <property type="match status" value="1"/>
</dbReference>
<feature type="domain" description="Carbohydrate kinase PfkB" evidence="5">
    <location>
        <begin position="18"/>
        <end position="321"/>
    </location>
</feature>
<evidence type="ECO:0000256" key="3">
    <source>
        <dbReference type="ARBA" id="ARBA00022777"/>
    </source>
</evidence>
<accession>A0A0K1EPN3</accession>
<dbReference type="GO" id="GO:0004747">
    <property type="term" value="F:ribokinase activity"/>
    <property type="evidence" value="ECO:0007669"/>
    <property type="project" value="UniProtKB-EC"/>
</dbReference>
<dbReference type="EC" id="2.7.1.15" evidence="6"/>
<evidence type="ECO:0000259" key="5">
    <source>
        <dbReference type="Pfam" id="PF00294"/>
    </source>
</evidence>
<dbReference type="RefSeq" id="WP_050434168.1">
    <property type="nucleotide sequence ID" value="NZ_CP012159.1"/>
</dbReference>
<dbReference type="EMBL" id="CP012159">
    <property type="protein sequence ID" value="AKT42563.1"/>
    <property type="molecule type" value="Genomic_DNA"/>
</dbReference>
<evidence type="ECO:0000256" key="1">
    <source>
        <dbReference type="ARBA" id="ARBA00010688"/>
    </source>
</evidence>
<evidence type="ECO:0000313" key="6">
    <source>
        <dbReference type="EMBL" id="AKT42563.1"/>
    </source>
</evidence>
<dbReference type="InterPro" id="IPR002139">
    <property type="entry name" value="Ribo/fructo_kinase"/>
</dbReference>
<dbReference type="PRINTS" id="PR00990">
    <property type="entry name" value="RIBOKINASE"/>
</dbReference>
<comment type="similarity">
    <text evidence="1 4">Belongs to the carbohydrate kinase PfkB family.</text>
</comment>
<keyword evidence="2 4" id="KW-0808">Transferase</keyword>
<dbReference type="Gene3D" id="3.40.1190.20">
    <property type="match status" value="1"/>
</dbReference>
<dbReference type="PROSITE" id="PS00583">
    <property type="entry name" value="PFKB_KINASES_1"/>
    <property type="match status" value="1"/>
</dbReference>
<name>A0A0K1EPN3_CHOCO</name>
<dbReference type="InterPro" id="IPR002173">
    <property type="entry name" value="Carboh/pur_kinase_PfkB_CS"/>
</dbReference>
<dbReference type="KEGG" id="ccro:CMC5_067900"/>
<gene>
    <name evidence="6" type="primary">rbsK</name>
    <name evidence="6" type="ORF">CMC5_067900</name>
</gene>
<dbReference type="InterPro" id="IPR011611">
    <property type="entry name" value="PfkB_dom"/>
</dbReference>
<sequence>MTSLNSRRFLSLSGARWILVVGDANADLGAALTHFPREGHDHPLQALTWDSGGSGANVATALGLFGGGVRLLARVGSDPAAEVALRAARAARVDLSFVQRDEAVATGLCFAAVSPGGERTFFSHRGANACLALPEVDGLLDGVGWIHVAGHALLEGVQRETTLTLMAEAHRRGIPMSLDLCLPLLAAHPDTLTVDQGSGRLTVLFANEPELQAVTGEHHADLVEEGWLDRALAVTTAAGIPLVAAKLGARGSLIAGLEGDRQTIPPFPVDARDTTGSGDAYVAAFLFALLTGAPASTAGLLGNAAGAFVATRPGAASALPDRETLFAFADHTKPHDAPDAPDAPHRGSR</sequence>
<dbReference type="AlphaFoldDB" id="A0A0K1EPN3"/>
<evidence type="ECO:0000256" key="4">
    <source>
        <dbReference type="RuleBase" id="RU003704"/>
    </source>
</evidence>
<dbReference type="STRING" id="52.CMC5_067900"/>
<proteinExistence type="inferred from homology"/>
<dbReference type="SUPFAM" id="SSF53613">
    <property type="entry name" value="Ribokinase-like"/>
    <property type="match status" value="1"/>
</dbReference>
<dbReference type="PANTHER" id="PTHR10584">
    <property type="entry name" value="SUGAR KINASE"/>
    <property type="match status" value="1"/>
</dbReference>
<keyword evidence="3 4" id="KW-0418">Kinase</keyword>
<protein>
    <submittedName>
        <fullName evidence="6">Ribokinase</fullName>
        <ecNumber evidence="6">2.7.1.15</ecNumber>
    </submittedName>
</protein>
<dbReference type="PROSITE" id="PS00584">
    <property type="entry name" value="PFKB_KINASES_2"/>
    <property type="match status" value="1"/>
</dbReference>
<evidence type="ECO:0000313" key="7">
    <source>
        <dbReference type="Proteomes" id="UP000067626"/>
    </source>
</evidence>
<dbReference type="Proteomes" id="UP000067626">
    <property type="component" value="Chromosome"/>
</dbReference>
<evidence type="ECO:0000256" key="2">
    <source>
        <dbReference type="ARBA" id="ARBA00022679"/>
    </source>
</evidence>
<reference evidence="6 7" key="1">
    <citation type="submission" date="2015-07" db="EMBL/GenBank/DDBJ databases">
        <title>Genome analysis of myxobacterium Chondromyces crocatus Cm c5 reveals a high potential for natural compound synthesis and the genetic basis for the loss of fruiting body formation.</title>
        <authorList>
            <person name="Zaburannyi N."/>
            <person name="Bunk B."/>
            <person name="Maier J."/>
            <person name="Overmann J."/>
            <person name="Mueller R."/>
        </authorList>
    </citation>
    <scope>NUCLEOTIDE SEQUENCE [LARGE SCALE GENOMIC DNA]</scope>
    <source>
        <strain evidence="6 7">Cm c5</strain>
    </source>
</reference>
<organism evidence="6 7">
    <name type="scientific">Chondromyces crocatus</name>
    <dbReference type="NCBI Taxonomy" id="52"/>
    <lineage>
        <taxon>Bacteria</taxon>
        <taxon>Pseudomonadati</taxon>
        <taxon>Myxococcota</taxon>
        <taxon>Polyangia</taxon>
        <taxon>Polyangiales</taxon>
        <taxon>Polyangiaceae</taxon>
        <taxon>Chondromyces</taxon>
    </lineage>
</organism>
<dbReference type="Pfam" id="PF00294">
    <property type="entry name" value="PfkB"/>
    <property type="match status" value="1"/>
</dbReference>